<comment type="caution">
    <text evidence="1">The sequence shown here is derived from an EMBL/GenBank/DDBJ whole genome shotgun (WGS) entry which is preliminary data.</text>
</comment>
<keyword evidence="2" id="KW-1185">Reference proteome</keyword>
<sequence length="379" mass="44023">LLIMILNNVQSTRSTQDIYSSLLVNRFWCKVTIPILWKLPLGQDYILKKELCIRTYISCMNTQARTLLIQNGFDLSSSPPQATFNYPSFTHKFIVNNLDYFIFKYSQQIIGVPKVFKKLETFVSAISDELLRPLYESLALICDNILNMELNFNSNSYYQLQYLARFIGDQKRLENLSIVSNFHLDCNSLLWVIGQKETLKSLRLNSVNFSHFKGRSSPIGQFISLQELYINNCYGLHKPNSFFFASSFTQLSNFHFHTHNEYEWPQKFIIKILETANTSLRNICLDLYPQIGFNTFSAILNYCTNITELTLKNLSPDQVIEIFINFGELRRFSFCCEKGLDANKLLCLMVSNVPKSLETIEIRIGIFSADSLRKFFQGW</sequence>
<accession>A0A9N9H2T7</accession>
<name>A0A9N9H2T7_9GLOM</name>
<dbReference type="Gene3D" id="3.80.10.10">
    <property type="entry name" value="Ribonuclease Inhibitor"/>
    <property type="match status" value="1"/>
</dbReference>
<dbReference type="Proteomes" id="UP000789706">
    <property type="component" value="Unassembled WGS sequence"/>
</dbReference>
<feature type="non-terminal residue" evidence="1">
    <location>
        <position position="1"/>
    </location>
</feature>
<proteinExistence type="predicted"/>
<dbReference type="InterPro" id="IPR032675">
    <property type="entry name" value="LRR_dom_sf"/>
</dbReference>
<gene>
    <name evidence="1" type="ORF">DEBURN_LOCUS11275</name>
</gene>
<dbReference type="AlphaFoldDB" id="A0A9N9H2T7"/>
<feature type="non-terminal residue" evidence="1">
    <location>
        <position position="379"/>
    </location>
</feature>
<evidence type="ECO:0000313" key="2">
    <source>
        <dbReference type="Proteomes" id="UP000789706"/>
    </source>
</evidence>
<dbReference type="SUPFAM" id="SSF52047">
    <property type="entry name" value="RNI-like"/>
    <property type="match status" value="1"/>
</dbReference>
<dbReference type="EMBL" id="CAJVPK010005461">
    <property type="protein sequence ID" value="CAG8644630.1"/>
    <property type="molecule type" value="Genomic_DNA"/>
</dbReference>
<reference evidence="1" key="1">
    <citation type="submission" date="2021-06" db="EMBL/GenBank/DDBJ databases">
        <authorList>
            <person name="Kallberg Y."/>
            <person name="Tangrot J."/>
            <person name="Rosling A."/>
        </authorList>
    </citation>
    <scope>NUCLEOTIDE SEQUENCE</scope>
    <source>
        <strain evidence="1">AZ414A</strain>
    </source>
</reference>
<dbReference type="OrthoDB" id="2631350at2759"/>
<evidence type="ECO:0000313" key="1">
    <source>
        <dbReference type="EMBL" id="CAG8644630.1"/>
    </source>
</evidence>
<protein>
    <submittedName>
        <fullName evidence="1">8340_t:CDS:1</fullName>
    </submittedName>
</protein>
<organism evidence="1 2">
    <name type="scientific">Diversispora eburnea</name>
    <dbReference type="NCBI Taxonomy" id="1213867"/>
    <lineage>
        <taxon>Eukaryota</taxon>
        <taxon>Fungi</taxon>
        <taxon>Fungi incertae sedis</taxon>
        <taxon>Mucoromycota</taxon>
        <taxon>Glomeromycotina</taxon>
        <taxon>Glomeromycetes</taxon>
        <taxon>Diversisporales</taxon>
        <taxon>Diversisporaceae</taxon>
        <taxon>Diversispora</taxon>
    </lineage>
</organism>